<dbReference type="OrthoDB" id="10047268at2759"/>
<feature type="region of interest" description="Disordered" evidence="1">
    <location>
        <begin position="123"/>
        <end position="145"/>
    </location>
</feature>
<sequence>MNLFCFSLEGSMDSLYEAVHSSSETQVYTIPSRSCSPAMLLEDTTRWPATGRSVSMEISQINTDHKSNNSKKKKKRTLTKSVSDNEALDNTICANDPWLPSKNHKDLVTTTKTNQNEEPVRKFADAQTEPRHHQMNLEKTEKEPSIQQMVYYEGWNPNKERPNSRPGDVV</sequence>
<dbReference type="AlphaFoldDB" id="A0A6J2VM06"/>
<proteinExistence type="predicted"/>
<name>A0A6J2VM06_CHACN</name>
<dbReference type="Proteomes" id="UP000504632">
    <property type="component" value="Chromosome 6"/>
</dbReference>
<evidence type="ECO:0000256" key="1">
    <source>
        <dbReference type="SAM" id="MobiDB-lite"/>
    </source>
</evidence>
<organism evidence="2 3">
    <name type="scientific">Chanos chanos</name>
    <name type="common">Milkfish</name>
    <name type="synonym">Mugil chanos</name>
    <dbReference type="NCBI Taxonomy" id="29144"/>
    <lineage>
        <taxon>Eukaryota</taxon>
        <taxon>Metazoa</taxon>
        <taxon>Chordata</taxon>
        <taxon>Craniata</taxon>
        <taxon>Vertebrata</taxon>
        <taxon>Euteleostomi</taxon>
        <taxon>Actinopterygii</taxon>
        <taxon>Neopterygii</taxon>
        <taxon>Teleostei</taxon>
        <taxon>Ostariophysi</taxon>
        <taxon>Gonorynchiformes</taxon>
        <taxon>Chanidae</taxon>
        <taxon>Chanos</taxon>
    </lineage>
</organism>
<evidence type="ECO:0000313" key="3">
    <source>
        <dbReference type="RefSeq" id="XP_030634005.1"/>
    </source>
</evidence>
<dbReference type="RefSeq" id="XP_030634005.1">
    <property type="nucleotide sequence ID" value="XM_030778145.1"/>
</dbReference>
<dbReference type="InParanoid" id="A0A6J2VM06"/>
<keyword evidence="2" id="KW-1185">Reference proteome</keyword>
<accession>A0A6J2VM06</accession>
<dbReference type="GeneID" id="115815180"/>
<reference evidence="3" key="1">
    <citation type="submission" date="2025-08" db="UniProtKB">
        <authorList>
            <consortium name="RefSeq"/>
        </authorList>
    </citation>
    <scope>IDENTIFICATION</scope>
</reference>
<evidence type="ECO:0000313" key="2">
    <source>
        <dbReference type="Proteomes" id="UP000504632"/>
    </source>
</evidence>
<feature type="compositionally biased region" description="Basic residues" evidence="1">
    <location>
        <begin position="68"/>
        <end position="78"/>
    </location>
</feature>
<feature type="compositionally biased region" description="Polar residues" evidence="1">
    <location>
        <begin position="52"/>
        <end position="62"/>
    </location>
</feature>
<protein>
    <submittedName>
        <fullName evidence="3">Uncharacterized protein</fullName>
    </submittedName>
</protein>
<feature type="region of interest" description="Disordered" evidence="1">
    <location>
        <begin position="51"/>
        <end position="84"/>
    </location>
</feature>
<gene>
    <name evidence="3" type="primary">LOC115815180</name>
</gene>
<feature type="compositionally biased region" description="Basic and acidic residues" evidence="1">
    <location>
        <begin position="123"/>
        <end position="144"/>
    </location>
</feature>